<keyword evidence="1" id="KW-0863">Zinc-finger</keyword>
<keyword evidence="1" id="KW-0479">Metal-binding</keyword>
<dbReference type="EnsemblMetazoa" id="GPAI017897-RA">
    <property type="protein sequence ID" value="GPAI017897-PA"/>
    <property type="gene ID" value="GPAI017897"/>
</dbReference>
<feature type="compositionally biased region" description="Polar residues" evidence="2">
    <location>
        <begin position="74"/>
        <end position="89"/>
    </location>
</feature>
<name>A0A1A9ZKY4_GLOPL</name>
<dbReference type="PROSITE" id="PS00028">
    <property type="entry name" value="ZINC_FINGER_C2H2_1"/>
    <property type="match status" value="1"/>
</dbReference>
<dbReference type="VEuPathDB" id="VectorBase:GPAI017897"/>
<evidence type="ECO:0000259" key="3">
    <source>
        <dbReference type="PROSITE" id="PS50157"/>
    </source>
</evidence>
<evidence type="ECO:0000313" key="5">
    <source>
        <dbReference type="Proteomes" id="UP000092445"/>
    </source>
</evidence>
<proteinExistence type="predicted"/>
<reference evidence="5" key="1">
    <citation type="submission" date="2014-03" db="EMBL/GenBank/DDBJ databases">
        <authorList>
            <person name="Aksoy S."/>
            <person name="Warren W."/>
            <person name="Wilson R.K."/>
        </authorList>
    </citation>
    <scope>NUCLEOTIDE SEQUENCE [LARGE SCALE GENOMIC DNA]</scope>
    <source>
        <strain evidence="5">IAEA</strain>
    </source>
</reference>
<keyword evidence="5" id="KW-1185">Reference proteome</keyword>
<dbReference type="InterPro" id="IPR013087">
    <property type="entry name" value="Znf_C2H2_type"/>
</dbReference>
<feature type="region of interest" description="Disordered" evidence="2">
    <location>
        <begin position="64"/>
        <end position="89"/>
    </location>
</feature>
<dbReference type="Proteomes" id="UP000092445">
    <property type="component" value="Unassembled WGS sequence"/>
</dbReference>
<keyword evidence="1" id="KW-0862">Zinc</keyword>
<organism evidence="4 5">
    <name type="scientific">Glossina pallidipes</name>
    <name type="common">Tsetse fly</name>
    <dbReference type="NCBI Taxonomy" id="7398"/>
    <lineage>
        <taxon>Eukaryota</taxon>
        <taxon>Metazoa</taxon>
        <taxon>Ecdysozoa</taxon>
        <taxon>Arthropoda</taxon>
        <taxon>Hexapoda</taxon>
        <taxon>Insecta</taxon>
        <taxon>Pterygota</taxon>
        <taxon>Neoptera</taxon>
        <taxon>Endopterygota</taxon>
        <taxon>Diptera</taxon>
        <taxon>Brachycera</taxon>
        <taxon>Muscomorpha</taxon>
        <taxon>Hippoboscoidea</taxon>
        <taxon>Glossinidae</taxon>
        <taxon>Glossina</taxon>
    </lineage>
</organism>
<sequence length="118" mass="13210">MVNSICEFCGKTYKRKCSLNRHLRMQHEFNCLSCELDPFYAHSLVIRLDSLYTCSKFCCGSCTSWRDPPAKKTQAGSSPKAQAALSSPANPQILKQFPGSILDLRCRLHCCSTQSTGR</sequence>
<evidence type="ECO:0000256" key="2">
    <source>
        <dbReference type="SAM" id="MobiDB-lite"/>
    </source>
</evidence>
<dbReference type="AlphaFoldDB" id="A0A1A9ZKY4"/>
<dbReference type="Gene3D" id="3.30.160.60">
    <property type="entry name" value="Classic Zinc Finger"/>
    <property type="match status" value="1"/>
</dbReference>
<protein>
    <recommendedName>
        <fullName evidence="3">C2H2-type domain-containing protein</fullName>
    </recommendedName>
</protein>
<feature type="domain" description="C2H2-type" evidence="3">
    <location>
        <begin position="4"/>
        <end position="27"/>
    </location>
</feature>
<accession>A0A1A9ZKY4</accession>
<dbReference type="GO" id="GO:0008270">
    <property type="term" value="F:zinc ion binding"/>
    <property type="evidence" value="ECO:0007669"/>
    <property type="project" value="UniProtKB-KW"/>
</dbReference>
<evidence type="ECO:0000313" key="4">
    <source>
        <dbReference type="EnsemblMetazoa" id="GPAI017897-PA"/>
    </source>
</evidence>
<evidence type="ECO:0000256" key="1">
    <source>
        <dbReference type="PROSITE-ProRule" id="PRU00042"/>
    </source>
</evidence>
<dbReference type="PROSITE" id="PS50157">
    <property type="entry name" value="ZINC_FINGER_C2H2_2"/>
    <property type="match status" value="1"/>
</dbReference>
<reference evidence="4" key="2">
    <citation type="submission" date="2020-05" db="UniProtKB">
        <authorList>
            <consortium name="EnsemblMetazoa"/>
        </authorList>
    </citation>
    <scope>IDENTIFICATION</scope>
    <source>
        <strain evidence="4">IAEA</strain>
    </source>
</reference>